<organism evidence="21 22">
    <name type="scientific">Odynerus spinipes</name>
    <dbReference type="NCBI Taxonomy" id="1348599"/>
    <lineage>
        <taxon>Eukaryota</taxon>
        <taxon>Metazoa</taxon>
        <taxon>Ecdysozoa</taxon>
        <taxon>Arthropoda</taxon>
        <taxon>Hexapoda</taxon>
        <taxon>Insecta</taxon>
        <taxon>Pterygota</taxon>
        <taxon>Neoptera</taxon>
        <taxon>Endopterygota</taxon>
        <taxon>Hymenoptera</taxon>
        <taxon>Apocrita</taxon>
        <taxon>Aculeata</taxon>
        <taxon>Vespoidea</taxon>
        <taxon>Vespidae</taxon>
        <taxon>Eumeninae</taxon>
        <taxon>Odynerus</taxon>
    </lineage>
</organism>
<comment type="caution">
    <text evidence="21">The sequence shown here is derived from an EMBL/GenBank/DDBJ whole genome shotgun (WGS) entry which is preliminary data.</text>
</comment>
<gene>
    <name evidence="21" type="ORF">KPH14_003628</name>
</gene>
<keyword evidence="15" id="KW-0472">Membrane</keyword>
<dbReference type="Gene3D" id="2.80.10.50">
    <property type="match status" value="1"/>
</dbReference>
<evidence type="ECO:0000256" key="15">
    <source>
        <dbReference type="ARBA" id="ARBA00023136"/>
    </source>
</evidence>
<dbReference type="FunFam" id="3.40.50.620:FF:000090">
    <property type="entry name" value="asparagine synthetase [glutamine-hydrolyzing]"/>
    <property type="match status" value="1"/>
</dbReference>
<dbReference type="AlphaFoldDB" id="A0AAD9RD45"/>
<dbReference type="PROSITE" id="PS51278">
    <property type="entry name" value="GATASE_TYPE_2"/>
    <property type="match status" value="1"/>
</dbReference>
<dbReference type="Gene3D" id="3.40.50.620">
    <property type="entry name" value="HUPs"/>
    <property type="match status" value="1"/>
</dbReference>
<keyword evidence="10" id="KW-0028">Amino-acid biosynthesis</keyword>
<evidence type="ECO:0000256" key="10">
    <source>
        <dbReference type="ARBA" id="ARBA00022888"/>
    </source>
</evidence>
<keyword evidence="7" id="KW-0430">Lectin</keyword>
<evidence type="ECO:0000256" key="5">
    <source>
        <dbReference type="ARBA" id="ARBA00021389"/>
    </source>
</evidence>
<dbReference type="SUPFAM" id="SSF50370">
    <property type="entry name" value="Ricin B-like lectins"/>
    <property type="match status" value="1"/>
</dbReference>
<dbReference type="InterPro" id="IPR033738">
    <property type="entry name" value="AsnB_N"/>
</dbReference>
<dbReference type="PANTHER" id="PTHR11675:SF63">
    <property type="entry name" value="POLYPEPTIDE N-ACETYLGALACTOSAMINYLTRANSFERASE"/>
    <property type="match status" value="1"/>
</dbReference>
<dbReference type="CDD" id="cd01991">
    <property type="entry name" value="Asn_synthase_B_C"/>
    <property type="match status" value="1"/>
</dbReference>
<dbReference type="EMBL" id="JAIFRP010004357">
    <property type="protein sequence ID" value="KAK2577544.1"/>
    <property type="molecule type" value="Genomic_DNA"/>
</dbReference>
<evidence type="ECO:0000256" key="7">
    <source>
        <dbReference type="ARBA" id="ARBA00022734"/>
    </source>
</evidence>
<dbReference type="GO" id="GO:0030246">
    <property type="term" value="F:carbohydrate binding"/>
    <property type="evidence" value="ECO:0007669"/>
    <property type="project" value="UniProtKB-KW"/>
</dbReference>
<dbReference type="InterPro" id="IPR017932">
    <property type="entry name" value="GATase_2_dom"/>
</dbReference>
<comment type="pathway">
    <text evidence="3">Amino-acid biosynthesis; L-asparagine biosynthesis; L-asparagine from L-aspartate (L-Gln route): step 1/1.</text>
</comment>
<keyword evidence="12" id="KW-0735">Signal-anchor</keyword>
<evidence type="ECO:0000256" key="1">
    <source>
        <dbReference type="ARBA" id="ARBA00001936"/>
    </source>
</evidence>
<evidence type="ECO:0000256" key="16">
    <source>
        <dbReference type="ARBA" id="ARBA00023157"/>
    </source>
</evidence>
<dbReference type="CDD" id="cd02510">
    <property type="entry name" value="pp-GalNAc-T"/>
    <property type="match status" value="1"/>
</dbReference>
<evidence type="ECO:0000256" key="19">
    <source>
        <dbReference type="ARBA" id="ARBA00030234"/>
    </source>
</evidence>
<dbReference type="GO" id="GO:0008593">
    <property type="term" value="P:regulation of Notch signaling pathway"/>
    <property type="evidence" value="ECO:0007669"/>
    <property type="project" value="TreeGrafter"/>
</dbReference>
<keyword evidence="14" id="KW-0333">Golgi apparatus</keyword>
<keyword evidence="8" id="KW-0547">Nucleotide-binding</keyword>
<dbReference type="SUPFAM" id="SSF56235">
    <property type="entry name" value="N-terminal nucleophile aminohydrolases (Ntn hydrolases)"/>
    <property type="match status" value="1"/>
</dbReference>
<dbReference type="Pfam" id="PF00733">
    <property type="entry name" value="Asn_synthase"/>
    <property type="match status" value="1"/>
</dbReference>
<sequence>MPAFVAHAQTQRAIHKMCGIWAFFGLDAKSTTCIYKHFFKICHRGPDAYRFEFDNRIKNGYLAFHRLAIVDCLPFATGMQPMRLGKYPHLFLLCNGEIYNYHKIGEQYDFQYETKCDVEVILHLYDQGGVDNVARSLDGVFAFCLVDIKRKRILIGRDPYGVRPLFKLYSNNGLLAVCSESKGIIGLSEYIQHEYTLQPFPPGHYEEYEILEDGQTKLLKCINYHKPGDTPTFSVYTPWNTLNNNDIHSNIRKLLSAAVEKRLMANRRIGCLLSGGLDSSLIAAMLVQHANKHKLPYKIQSFAIGTEDSPDIFAARQVAKYIGTEHHEILLGPREVAEVLDKVIYHLETCDITTIRASIAMYIISRYISENTDTTVIFSGEGADELAQGYIYFRDAPTAMDAHNESIRLLKDIYLFDGLRADRTTSAFSLELRVPFLDIQFTNYYLSLDASIRQPQDGIEKHLLRSAFDKTNLLPSKILWRHKEAFSDGVTSMKKSLIQIIQDIVEEKVKDEDLAMAYIKYPHCTPKTKEALHYRNVFELHYGGQAKTFTPYFWMPRWCSSIIMSTTYTAFITGVVMASLTWILSLYLYSRLSHSEGNRTIDSSLHTANFLEKLTEPKYIEKGINNYKNSNKLLHHLQTISLKPAVTLGDGLDALGMVRNFEDQHKRDEGYKNYSFNILVSDNIGFYREIPDTRHKLCQTQKYAENLPNASIIICFYNEHYTTLLRSLHSLIKRTPMSLLHEIILVNDYSEMEMLHETITSYIGNFNDKVKLFKTERREGLIRARMFGARKATGDVLIFLDSHIEVNKVWIEPLLSRVAYSRTIVPMPVIDIINADTFQYTGSPLVRGGFNWGLHFKWDNLPFGTLKTHDDFVKPIKSPTMAGGLFAIDRIYFMELGEYDPGMDIWGGENLEISFRIWMCGGSIELIPCSRVGHVFRRRRPYSSNEQYDTMLKNSLRVAHVWMDEYKDYFLKSVKKIDYGDISSRVALRQKLNCKSFAWYLKVVYPELALPDDSESQLKDKWSKLDQKPMQPWHSRKRNYIDQYQIRLTNSTLCIQSEKDIKTKGSKLILAPCLRIKSQMWYETTKNELILGQMLCMEGGEKIPKLGKCHEMGGNQDWRHRSSNGTPIYNTAIGTCLGEIKESDDVSMMDMRVAYNSPIKLLLWLIM</sequence>
<evidence type="ECO:0000256" key="8">
    <source>
        <dbReference type="ARBA" id="ARBA00022741"/>
    </source>
</evidence>
<evidence type="ECO:0000256" key="6">
    <source>
        <dbReference type="ARBA" id="ARBA00022692"/>
    </source>
</evidence>
<keyword evidence="10" id="KW-0061">Asparagine biosynthesis</keyword>
<keyword evidence="9" id="KW-0067">ATP-binding</keyword>
<dbReference type="GO" id="GO:0004653">
    <property type="term" value="F:polypeptide N-acetylgalactosaminyltransferase activity"/>
    <property type="evidence" value="ECO:0007669"/>
    <property type="project" value="TreeGrafter"/>
</dbReference>
<evidence type="ECO:0000259" key="20">
    <source>
        <dbReference type="PROSITE" id="PS51278"/>
    </source>
</evidence>
<evidence type="ECO:0000256" key="2">
    <source>
        <dbReference type="ARBA" id="ARBA00004323"/>
    </source>
</evidence>
<keyword evidence="13" id="KW-1133">Transmembrane helix</keyword>
<evidence type="ECO:0000256" key="3">
    <source>
        <dbReference type="ARBA" id="ARBA00005187"/>
    </source>
</evidence>
<dbReference type="FunFam" id="3.90.550.10:FF:000053">
    <property type="entry name" value="Polypeptide N-acetylgalactosaminyltransferase"/>
    <property type="match status" value="1"/>
</dbReference>
<dbReference type="PANTHER" id="PTHR11675">
    <property type="entry name" value="N-ACETYLGALACTOSAMINYLTRANSFERASE"/>
    <property type="match status" value="1"/>
</dbReference>
<comment type="similarity">
    <text evidence="4">Belongs to the glycosyltransferase 2 family. GalNAc-T subfamily.</text>
</comment>
<dbReference type="Gene3D" id="3.90.550.10">
    <property type="entry name" value="Spore Coat Polysaccharide Biosynthesis Protein SpsA, Chain A"/>
    <property type="match status" value="1"/>
</dbReference>
<name>A0AAD9RD45_9HYME</name>
<evidence type="ECO:0000313" key="22">
    <source>
        <dbReference type="Proteomes" id="UP001258017"/>
    </source>
</evidence>
<keyword evidence="6" id="KW-0812">Transmembrane</keyword>
<dbReference type="Gene3D" id="3.60.20.10">
    <property type="entry name" value="Glutamine Phosphoribosylpyrophosphate, subunit 1, domain 1"/>
    <property type="match status" value="1"/>
</dbReference>
<evidence type="ECO:0000256" key="11">
    <source>
        <dbReference type="ARBA" id="ARBA00022962"/>
    </source>
</evidence>
<dbReference type="GO" id="GO:0006493">
    <property type="term" value="P:protein O-linked glycosylation"/>
    <property type="evidence" value="ECO:0007669"/>
    <property type="project" value="TreeGrafter"/>
</dbReference>
<reference evidence="21" key="2">
    <citation type="journal article" date="2023" name="Commun. Biol.">
        <title>Intrasexual cuticular hydrocarbon dimorphism in a wasp sheds light on hydrocarbon biosynthesis genes in Hymenoptera.</title>
        <authorList>
            <person name="Moris V.C."/>
            <person name="Podsiadlowski L."/>
            <person name="Martin S."/>
            <person name="Oeyen J.P."/>
            <person name="Donath A."/>
            <person name="Petersen M."/>
            <person name="Wilbrandt J."/>
            <person name="Misof B."/>
            <person name="Liedtke D."/>
            <person name="Thamm M."/>
            <person name="Scheiner R."/>
            <person name="Schmitt T."/>
            <person name="Niehuis O."/>
        </authorList>
    </citation>
    <scope>NUCLEOTIDE SEQUENCE</scope>
    <source>
        <strain evidence="21">GBR_01_08_01A</strain>
    </source>
</reference>
<keyword evidence="16" id="KW-1015">Disulfide bond</keyword>
<evidence type="ECO:0000256" key="4">
    <source>
        <dbReference type="ARBA" id="ARBA00005680"/>
    </source>
</evidence>
<dbReference type="InterPro" id="IPR001962">
    <property type="entry name" value="Asn_synthase"/>
</dbReference>
<dbReference type="Proteomes" id="UP001258017">
    <property type="component" value="Unassembled WGS sequence"/>
</dbReference>
<evidence type="ECO:0000256" key="9">
    <source>
        <dbReference type="ARBA" id="ARBA00022840"/>
    </source>
</evidence>
<dbReference type="InterPro" id="IPR045885">
    <property type="entry name" value="GalNAc-T"/>
</dbReference>
<dbReference type="GO" id="GO:0000139">
    <property type="term" value="C:Golgi membrane"/>
    <property type="evidence" value="ECO:0007669"/>
    <property type="project" value="UniProtKB-SubCell"/>
</dbReference>
<dbReference type="GO" id="GO:0005524">
    <property type="term" value="F:ATP binding"/>
    <property type="evidence" value="ECO:0007669"/>
    <property type="project" value="UniProtKB-KW"/>
</dbReference>
<keyword evidence="22" id="KW-1185">Reference proteome</keyword>
<evidence type="ECO:0000313" key="21">
    <source>
        <dbReference type="EMBL" id="KAK2577544.1"/>
    </source>
</evidence>
<protein>
    <recommendedName>
        <fullName evidence="5">Asparagine synthetase [glutamine-hydrolyzing]</fullName>
    </recommendedName>
    <alternativeName>
        <fullName evidence="19">Glutamine-dependent asparagine synthetase</fullName>
    </alternativeName>
</protein>
<evidence type="ECO:0000256" key="17">
    <source>
        <dbReference type="ARBA" id="ARBA00023180"/>
    </source>
</evidence>
<keyword evidence="11" id="KW-0315">Glutamine amidotransferase</keyword>
<dbReference type="InterPro" id="IPR029055">
    <property type="entry name" value="Ntn_hydrolases_N"/>
</dbReference>
<dbReference type="SUPFAM" id="SSF52402">
    <property type="entry name" value="Adenine nucleotide alpha hydrolases-like"/>
    <property type="match status" value="1"/>
</dbReference>
<dbReference type="GO" id="GO:0005112">
    <property type="term" value="F:Notch binding"/>
    <property type="evidence" value="ECO:0007669"/>
    <property type="project" value="TreeGrafter"/>
</dbReference>
<evidence type="ECO:0000256" key="13">
    <source>
        <dbReference type="ARBA" id="ARBA00022989"/>
    </source>
</evidence>
<feature type="domain" description="Glutamine amidotransferase type-2" evidence="20">
    <location>
        <begin position="18"/>
        <end position="211"/>
    </location>
</feature>
<dbReference type="InterPro" id="IPR029044">
    <property type="entry name" value="Nucleotide-diphossugar_trans"/>
</dbReference>
<dbReference type="InterPro" id="IPR014729">
    <property type="entry name" value="Rossmann-like_a/b/a_fold"/>
</dbReference>
<dbReference type="GO" id="GO:0004066">
    <property type="term" value="F:asparagine synthase (glutamine-hydrolyzing) activity"/>
    <property type="evidence" value="ECO:0007669"/>
    <property type="project" value="InterPro"/>
</dbReference>
<reference evidence="21" key="1">
    <citation type="submission" date="2021-08" db="EMBL/GenBank/DDBJ databases">
        <authorList>
            <person name="Misof B."/>
            <person name="Oliver O."/>
            <person name="Podsiadlowski L."/>
            <person name="Donath A."/>
            <person name="Peters R."/>
            <person name="Mayer C."/>
            <person name="Rust J."/>
            <person name="Gunkel S."/>
            <person name="Lesny P."/>
            <person name="Martin S."/>
            <person name="Oeyen J.P."/>
            <person name="Petersen M."/>
            <person name="Panagiotis P."/>
            <person name="Wilbrandt J."/>
            <person name="Tanja T."/>
        </authorList>
    </citation>
    <scope>NUCLEOTIDE SEQUENCE</scope>
    <source>
        <strain evidence="21">GBR_01_08_01A</strain>
        <tissue evidence="21">Thorax + abdomen</tissue>
    </source>
</reference>
<dbReference type="Pfam" id="PF13537">
    <property type="entry name" value="GATase_7"/>
    <property type="match status" value="1"/>
</dbReference>
<keyword evidence="17" id="KW-0325">Glycoprotein</keyword>
<dbReference type="InterPro" id="IPR000772">
    <property type="entry name" value="Ricin_B_lectin"/>
</dbReference>
<comment type="cofactor">
    <cofactor evidence="1">
        <name>Mn(2+)</name>
        <dbReference type="ChEBI" id="CHEBI:29035"/>
    </cofactor>
</comment>
<dbReference type="GO" id="GO:0006529">
    <property type="term" value="P:asparagine biosynthetic process"/>
    <property type="evidence" value="ECO:0007669"/>
    <property type="project" value="UniProtKB-KW"/>
</dbReference>
<dbReference type="InterPro" id="IPR006426">
    <property type="entry name" value="Asn_synth_AEB"/>
</dbReference>
<accession>A0AAD9RD45</accession>
<dbReference type="CDD" id="cd00712">
    <property type="entry name" value="AsnB"/>
    <property type="match status" value="1"/>
</dbReference>
<keyword evidence="18" id="KW-0464">Manganese</keyword>
<proteinExistence type="inferred from homology"/>
<dbReference type="InterPro" id="IPR001173">
    <property type="entry name" value="Glyco_trans_2-like"/>
</dbReference>
<dbReference type="Pfam" id="PF00652">
    <property type="entry name" value="Ricin_B_lectin"/>
    <property type="match status" value="1"/>
</dbReference>
<evidence type="ECO:0000256" key="12">
    <source>
        <dbReference type="ARBA" id="ARBA00022968"/>
    </source>
</evidence>
<evidence type="ECO:0000256" key="14">
    <source>
        <dbReference type="ARBA" id="ARBA00023034"/>
    </source>
</evidence>
<comment type="subcellular location">
    <subcellularLocation>
        <location evidence="2">Golgi apparatus membrane</location>
        <topology evidence="2">Single-pass type II membrane protein</topology>
    </subcellularLocation>
</comment>
<dbReference type="Pfam" id="PF00535">
    <property type="entry name" value="Glycos_transf_2"/>
    <property type="match status" value="1"/>
</dbReference>
<evidence type="ECO:0000256" key="18">
    <source>
        <dbReference type="ARBA" id="ARBA00023211"/>
    </source>
</evidence>
<dbReference type="InterPro" id="IPR035992">
    <property type="entry name" value="Ricin_B-like_lectins"/>
</dbReference>
<dbReference type="SUPFAM" id="SSF53448">
    <property type="entry name" value="Nucleotide-diphospho-sugar transferases"/>
    <property type="match status" value="1"/>
</dbReference>
<dbReference type="NCBIfam" id="TIGR01536">
    <property type="entry name" value="asn_synth_AEB"/>
    <property type="match status" value="1"/>
</dbReference>